<evidence type="ECO:0000313" key="1">
    <source>
        <dbReference type="EMBL" id="SPD74284.1"/>
    </source>
</evidence>
<keyword evidence="1" id="KW-0489">Methyltransferase</keyword>
<proteinExistence type="predicted"/>
<dbReference type="EMBL" id="OJIN01000137">
    <property type="protein sequence ID" value="SPD74284.1"/>
    <property type="molecule type" value="Genomic_DNA"/>
</dbReference>
<dbReference type="AlphaFoldDB" id="A0A445MXN0"/>
<organism evidence="1">
    <name type="scientific">uncultured Desulfobacterium sp</name>
    <dbReference type="NCBI Taxonomy" id="201089"/>
    <lineage>
        <taxon>Bacteria</taxon>
        <taxon>Pseudomonadati</taxon>
        <taxon>Thermodesulfobacteriota</taxon>
        <taxon>Desulfobacteria</taxon>
        <taxon>Desulfobacterales</taxon>
        <taxon>Desulfobacteriaceae</taxon>
        <taxon>Desulfobacterium</taxon>
        <taxon>environmental samples</taxon>
    </lineage>
</organism>
<reference evidence="1" key="1">
    <citation type="submission" date="2018-01" db="EMBL/GenBank/DDBJ databases">
        <authorList>
            <person name="Regsiter A."/>
            <person name="William W."/>
        </authorList>
    </citation>
    <scope>NUCLEOTIDE SEQUENCE</scope>
    <source>
        <strain evidence="1">TRIP AH-1</strain>
    </source>
</reference>
<sequence length="29" mass="3256">MSCTAFRARADLYPNMTVKKIPKAVLARC</sequence>
<protein>
    <submittedName>
        <fullName evidence="1">DNA methylase N-4/N-6 domain-containing protein</fullName>
    </submittedName>
</protein>
<dbReference type="GO" id="GO:0032259">
    <property type="term" value="P:methylation"/>
    <property type="evidence" value="ECO:0007669"/>
    <property type="project" value="UniProtKB-KW"/>
</dbReference>
<keyword evidence="1" id="KW-0808">Transferase</keyword>
<name>A0A445MXN0_9BACT</name>
<dbReference type="GO" id="GO:0008168">
    <property type="term" value="F:methyltransferase activity"/>
    <property type="evidence" value="ECO:0007669"/>
    <property type="project" value="UniProtKB-KW"/>
</dbReference>
<gene>
    <name evidence="1" type="ORF">PITCH_A2210006</name>
</gene>
<accession>A0A445MXN0</accession>